<feature type="region of interest" description="Disordered" evidence="1">
    <location>
        <begin position="304"/>
        <end position="323"/>
    </location>
</feature>
<evidence type="ECO:0000256" key="1">
    <source>
        <dbReference type="SAM" id="MobiDB-lite"/>
    </source>
</evidence>
<dbReference type="EnsemblMetazoa" id="ASIC021006-RA">
    <property type="protein sequence ID" value="ASIC021006-PA"/>
    <property type="gene ID" value="ASIC021006"/>
</dbReference>
<dbReference type="OrthoDB" id="10534299at2759"/>
<accession>A0A084WR99</accession>
<name>A0A084WR99_ANOSI</name>
<protein>
    <submittedName>
        <fullName evidence="2 3">Uncharacterized protein</fullName>
    </submittedName>
</protein>
<reference evidence="3" key="2">
    <citation type="submission" date="2020-05" db="UniProtKB">
        <authorList>
            <consortium name="EnsemblMetazoa"/>
        </authorList>
    </citation>
    <scope>IDENTIFICATION</scope>
</reference>
<dbReference type="VEuPathDB" id="VectorBase:ASIC021006"/>
<dbReference type="EMBL" id="ATLV01026002">
    <property type="status" value="NOT_ANNOTATED_CDS"/>
    <property type="molecule type" value="Genomic_DNA"/>
</dbReference>
<feature type="compositionally biased region" description="Polar residues" evidence="1">
    <location>
        <begin position="304"/>
        <end position="316"/>
    </location>
</feature>
<proteinExistence type="predicted"/>
<sequence>MRIIVKAIAYTPGQPPSSGSIAFFELKAPRSLPAYPWYERERPGISGSPCLVLSFKTVHGAGHSGCAGVANDGSTAKPMINEPGSHESNSAKCHTMTNRNPGPNAPSRIFYEDYTRPEGGSERSRSNGSVSSSAASHQSSSSCVSVNSATSSTSVSSASAAADAVNANVLSVIGGRASSGGWVLEREPNPATGCIDSAPAPSPGSVADCCVRVSPLGGASASAVSVTSQQVASVPASVGGFSTKGGSSGCGGGSVGSANIGVSGLQRRVQEVQPCVADGGGGIDDQANGPLLLCPPVVASSAARTQTRQSSPSTASGVPFAVASTVGTGPGQISSTLTPAGSSNNEELGLPLSPDLLAKFLIEEASSGVTP</sequence>
<evidence type="ECO:0000313" key="4">
    <source>
        <dbReference type="Proteomes" id="UP000030765"/>
    </source>
</evidence>
<keyword evidence="4" id="KW-1185">Reference proteome</keyword>
<evidence type="ECO:0000313" key="2">
    <source>
        <dbReference type="EMBL" id="KFB52743.1"/>
    </source>
</evidence>
<dbReference type="EMBL" id="KE525404">
    <property type="protein sequence ID" value="KFB52743.1"/>
    <property type="molecule type" value="Genomic_DNA"/>
</dbReference>
<evidence type="ECO:0000313" key="3">
    <source>
        <dbReference type="EnsemblMetazoa" id="ASIC021006-PA"/>
    </source>
</evidence>
<feature type="compositionally biased region" description="Basic and acidic residues" evidence="1">
    <location>
        <begin position="110"/>
        <end position="125"/>
    </location>
</feature>
<dbReference type="Proteomes" id="UP000030765">
    <property type="component" value="Unassembled WGS sequence"/>
</dbReference>
<feature type="region of interest" description="Disordered" evidence="1">
    <location>
        <begin position="77"/>
        <end position="147"/>
    </location>
</feature>
<feature type="compositionally biased region" description="Low complexity" evidence="1">
    <location>
        <begin position="126"/>
        <end position="147"/>
    </location>
</feature>
<dbReference type="AlphaFoldDB" id="A0A084WR99"/>
<dbReference type="VEuPathDB" id="VectorBase:ASIS006390"/>
<reference evidence="2 4" key="1">
    <citation type="journal article" date="2014" name="BMC Genomics">
        <title>Genome sequence of Anopheles sinensis provides insight into genetics basis of mosquito competence for malaria parasites.</title>
        <authorList>
            <person name="Zhou D."/>
            <person name="Zhang D."/>
            <person name="Ding G."/>
            <person name="Shi L."/>
            <person name="Hou Q."/>
            <person name="Ye Y."/>
            <person name="Xu Y."/>
            <person name="Zhou H."/>
            <person name="Xiong C."/>
            <person name="Li S."/>
            <person name="Yu J."/>
            <person name="Hong S."/>
            <person name="Yu X."/>
            <person name="Zou P."/>
            <person name="Chen C."/>
            <person name="Chang X."/>
            <person name="Wang W."/>
            <person name="Lv Y."/>
            <person name="Sun Y."/>
            <person name="Ma L."/>
            <person name="Shen B."/>
            <person name="Zhu C."/>
        </authorList>
    </citation>
    <scope>NUCLEOTIDE SEQUENCE [LARGE SCALE GENOMIC DNA]</scope>
</reference>
<gene>
    <name evidence="2" type="ORF">ZHAS_00021006</name>
</gene>
<organism evidence="2">
    <name type="scientific">Anopheles sinensis</name>
    <name type="common">Mosquito</name>
    <dbReference type="NCBI Taxonomy" id="74873"/>
    <lineage>
        <taxon>Eukaryota</taxon>
        <taxon>Metazoa</taxon>
        <taxon>Ecdysozoa</taxon>
        <taxon>Arthropoda</taxon>
        <taxon>Hexapoda</taxon>
        <taxon>Insecta</taxon>
        <taxon>Pterygota</taxon>
        <taxon>Neoptera</taxon>
        <taxon>Endopterygota</taxon>
        <taxon>Diptera</taxon>
        <taxon>Nematocera</taxon>
        <taxon>Culicoidea</taxon>
        <taxon>Culicidae</taxon>
        <taxon>Anophelinae</taxon>
        <taxon>Anopheles</taxon>
    </lineage>
</organism>
<feature type="compositionally biased region" description="Polar residues" evidence="1">
    <location>
        <begin position="86"/>
        <end position="101"/>
    </location>
</feature>